<protein>
    <submittedName>
        <fullName evidence="7">Na+/melibiose symporter-like transporter</fullName>
    </submittedName>
</protein>
<keyword evidence="3 5" id="KW-1133">Transmembrane helix</keyword>
<dbReference type="PROSITE" id="PS50850">
    <property type="entry name" value="MFS"/>
    <property type="match status" value="1"/>
</dbReference>
<feature type="domain" description="Major facilitator superfamily (MFS) profile" evidence="6">
    <location>
        <begin position="240"/>
        <end position="426"/>
    </location>
</feature>
<dbReference type="OrthoDB" id="7584869at2"/>
<feature type="transmembrane region" description="Helical" evidence="5">
    <location>
        <begin position="189"/>
        <end position="209"/>
    </location>
</feature>
<feature type="transmembrane region" description="Helical" evidence="5">
    <location>
        <begin position="241"/>
        <end position="261"/>
    </location>
</feature>
<feature type="transmembrane region" description="Helical" evidence="5">
    <location>
        <begin position="124"/>
        <end position="149"/>
    </location>
</feature>
<dbReference type="PANTHER" id="PTHR23528:SF1">
    <property type="entry name" value="MAJOR FACILITATOR SUPERFAMILY (MFS) PROFILE DOMAIN-CONTAINING PROTEIN"/>
    <property type="match status" value="1"/>
</dbReference>
<feature type="transmembrane region" description="Helical" evidence="5">
    <location>
        <begin position="281"/>
        <end position="299"/>
    </location>
</feature>
<name>A0A2N3X1L6_9PSEU</name>
<keyword evidence="4 5" id="KW-0472">Membrane</keyword>
<feature type="transmembrane region" description="Helical" evidence="5">
    <location>
        <begin position="29"/>
        <end position="53"/>
    </location>
</feature>
<evidence type="ECO:0000256" key="4">
    <source>
        <dbReference type="ARBA" id="ARBA00023136"/>
    </source>
</evidence>
<dbReference type="GO" id="GO:0005886">
    <property type="term" value="C:plasma membrane"/>
    <property type="evidence" value="ECO:0007669"/>
    <property type="project" value="UniProtKB-SubCell"/>
</dbReference>
<dbReference type="RefSeq" id="WP_101433742.1">
    <property type="nucleotide sequence ID" value="NZ_PJMY01000001.1"/>
</dbReference>
<dbReference type="GO" id="GO:0022857">
    <property type="term" value="F:transmembrane transporter activity"/>
    <property type="evidence" value="ECO:0007669"/>
    <property type="project" value="InterPro"/>
</dbReference>
<dbReference type="PROSITE" id="PS00216">
    <property type="entry name" value="SUGAR_TRANSPORT_1"/>
    <property type="match status" value="1"/>
</dbReference>
<feature type="transmembrane region" description="Helical" evidence="5">
    <location>
        <begin position="311"/>
        <end position="330"/>
    </location>
</feature>
<dbReference type="InterPro" id="IPR011701">
    <property type="entry name" value="MFS"/>
</dbReference>
<dbReference type="PANTHER" id="PTHR23528">
    <property type="match status" value="1"/>
</dbReference>
<evidence type="ECO:0000313" key="7">
    <source>
        <dbReference type="EMBL" id="PKW00017.1"/>
    </source>
</evidence>
<dbReference type="EMBL" id="PJMY01000001">
    <property type="protein sequence ID" value="PKW00017.1"/>
    <property type="molecule type" value="Genomic_DNA"/>
</dbReference>
<dbReference type="InterPro" id="IPR020846">
    <property type="entry name" value="MFS_dom"/>
</dbReference>
<feature type="transmembrane region" description="Helical" evidence="5">
    <location>
        <begin position="65"/>
        <end position="89"/>
    </location>
</feature>
<feature type="transmembrane region" description="Helical" evidence="5">
    <location>
        <begin position="101"/>
        <end position="118"/>
    </location>
</feature>
<organism evidence="7 8">
    <name type="scientific">Amycolatopsis echigonensis</name>
    <dbReference type="NCBI Taxonomy" id="2576905"/>
    <lineage>
        <taxon>Bacteria</taxon>
        <taxon>Bacillati</taxon>
        <taxon>Actinomycetota</taxon>
        <taxon>Actinomycetes</taxon>
        <taxon>Pseudonocardiales</taxon>
        <taxon>Pseudonocardiaceae</taxon>
        <taxon>Amycolatopsis</taxon>
    </lineage>
</organism>
<comment type="caution">
    <text evidence="7">The sequence shown here is derived from an EMBL/GenBank/DDBJ whole genome shotgun (WGS) entry which is preliminary data.</text>
</comment>
<evidence type="ECO:0000256" key="1">
    <source>
        <dbReference type="ARBA" id="ARBA00004651"/>
    </source>
</evidence>
<feature type="transmembrane region" description="Helical" evidence="5">
    <location>
        <begin position="401"/>
        <end position="422"/>
    </location>
</feature>
<keyword evidence="2 5" id="KW-0812">Transmembrane</keyword>
<feature type="transmembrane region" description="Helical" evidence="5">
    <location>
        <begin position="161"/>
        <end position="183"/>
    </location>
</feature>
<comment type="subcellular location">
    <subcellularLocation>
        <location evidence="1">Cell membrane</location>
        <topology evidence="1">Multi-pass membrane protein</topology>
    </subcellularLocation>
</comment>
<sequence>MPESPVPARTAGPHAGPALSARGTATLRLLPSLAVNALVLFATYSGLIGVLLPNQVAALDPAHKVANLSLVTTVSFVFTLFAQPIAGALSDRTRSRLGRRAPWMLGGAAVGAGFLLGLGGMRSLLWIAVFWVIIQVALNVLQGPLSAVVADRFPRERRGMASAMVGVGTMVGVSGGVLMAGQVAGHVGVGYAIFAVVVLVATGAFVLLNPDAPTRGAAREPFSWREFLAGFWVNPRRYPDFAWAFAGRFLFILGYFVVYGFQLYILTDYIRLPLATANKTIGLLSLASLATTLVSIPLSGWLSDRLGRRKIFVYLASAALAAGLLVPLVAPTVTGMVVSGAIQGLGYGAYMACDTALMTEVLPGGGAAAGKDLGILNIATNIPQAASPAVAGLLITALGGYPALFVFAAAAVLLASLAIAPIRTVR</sequence>
<gene>
    <name evidence="7" type="ORF">ATK30_0088</name>
</gene>
<evidence type="ECO:0000256" key="5">
    <source>
        <dbReference type="SAM" id="Phobius"/>
    </source>
</evidence>
<dbReference type="AlphaFoldDB" id="A0A2N3X1L6"/>
<evidence type="ECO:0000256" key="3">
    <source>
        <dbReference type="ARBA" id="ARBA00022989"/>
    </source>
</evidence>
<proteinExistence type="predicted"/>
<reference evidence="7 8" key="1">
    <citation type="submission" date="2017-12" db="EMBL/GenBank/DDBJ databases">
        <title>Sequencing the genomes of 1000 Actinobacteria strains.</title>
        <authorList>
            <person name="Klenk H.-P."/>
        </authorList>
    </citation>
    <scope>NUCLEOTIDE SEQUENCE [LARGE SCALE GENOMIC DNA]</scope>
    <source>
        <strain evidence="7 8">DSM 45165</strain>
    </source>
</reference>
<dbReference type="Gene3D" id="1.20.1250.20">
    <property type="entry name" value="MFS general substrate transporter like domains"/>
    <property type="match status" value="2"/>
</dbReference>
<evidence type="ECO:0000313" key="8">
    <source>
        <dbReference type="Proteomes" id="UP000233750"/>
    </source>
</evidence>
<dbReference type="InterPro" id="IPR036259">
    <property type="entry name" value="MFS_trans_sf"/>
</dbReference>
<accession>A0A2N3X1L6</accession>
<dbReference type="SUPFAM" id="SSF103473">
    <property type="entry name" value="MFS general substrate transporter"/>
    <property type="match status" value="1"/>
</dbReference>
<keyword evidence="8" id="KW-1185">Reference proteome</keyword>
<evidence type="ECO:0000259" key="6">
    <source>
        <dbReference type="PROSITE" id="PS50850"/>
    </source>
</evidence>
<dbReference type="Pfam" id="PF07690">
    <property type="entry name" value="MFS_1"/>
    <property type="match status" value="2"/>
</dbReference>
<evidence type="ECO:0000256" key="2">
    <source>
        <dbReference type="ARBA" id="ARBA00022692"/>
    </source>
</evidence>
<dbReference type="InterPro" id="IPR005829">
    <property type="entry name" value="Sugar_transporter_CS"/>
</dbReference>
<dbReference type="Proteomes" id="UP000233750">
    <property type="component" value="Unassembled WGS sequence"/>
</dbReference>